<reference evidence="4" key="1">
    <citation type="journal article" date="2019" name="Int. J. Syst. Evol. Microbiol.">
        <title>The Global Catalogue of Microorganisms (GCM) 10K type strain sequencing project: providing services to taxonomists for standard genome sequencing and annotation.</title>
        <authorList>
            <consortium name="The Broad Institute Genomics Platform"/>
            <consortium name="The Broad Institute Genome Sequencing Center for Infectious Disease"/>
            <person name="Wu L."/>
            <person name="Ma J."/>
        </authorList>
    </citation>
    <scope>NUCLEOTIDE SEQUENCE [LARGE SCALE GENOMIC DNA]</scope>
    <source>
        <strain evidence="4">CCUG 60022</strain>
    </source>
</reference>
<evidence type="ECO:0000259" key="1">
    <source>
        <dbReference type="Pfam" id="PF04773"/>
    </source>
</evidence>
<dbReference type="Pfam" id="PF04773">
    <property type="entry name" value="FecR"/>
    <property type="match status" value="1"/>
</dbReference>
<name>A0ABW2Z2R0_9FLAO</name>
<sequence>MEFKLIIKKLNKTLTDQEKVIFNTWYNESEKHRVYFNHVAKNYSKDLNIIDLKKGWSQIEKQIKPVSTFTKNNYWKYTAVAASILLLISITFNFNKNKTIELESKIINPEIKAGSDKATLTLANGSKINLEKGKNIKTTNAESNGEKIVYKKLNEIQSPEITYNYLTVPRGGQFFIELADNTKVWLNSESQLKYPVNFIEDETRKVELVYGEAYFEVSPSTKHNGASFIVQSKMQDVEVLGTEFNIKAYKDEAFSYTTLTEGKVAIKTKYNTKILKPNQQAIVDSKSKTINIKTVAVYNDISWKDGIFSFDHMPLNKIVKVLSRWYDIDIEFENEEIETIAFNGILRKNQPLEDILTTIKNTNNINYKIDNKTIIFN</sequence>
<dbReference type="Gene3D" id="2.60.120.1440">
    <property type="match status" value="1"/>
</dbReference>
<dbReference type="Pfam" id="PF16344">
    <property type="entry name" value="FecR_C"/>
    <property type="match status" value="1"/>
</dbReference>
<dbReference type="InterPro" id="IPR012373">
    <property type="entry name" value="Ferrdict_sens_TM"/>
</dbReference>
<dbReference type="RefSeq" id="WP_386781483.1">
    <property type="nucleotide sequence ID" value="NZ_JBHTIC010000005.1"/>
</dbReference>
<dbReference type="PANTHER" id="PTHR30273">
    <property type="entry name" value="PERIPLASMIC SIGNAL SENSOR AND SIGMA FACTOR ACTIVATOR FECR-RELATED"/>
    <property type="match status" value="1"/>
</dbReference>
<dbReference type="PIRSF" id="PIRSF018266">
    <property type="entry name" value="FecR"/>
    <property type="match status" value="1"/>
</dbReference>
<gene>
    <name evidence="3" type="ORF">ACFQZW_03565</name>
</gene>
<dbReference type="PANTHER" id="PTHR30273:SF2">
    <property type="entry name" value="PROTEIN FECR"/>
    <property type="match status" value="1"/>
</dbReference>
<evidence type="ECO:0000313" key="4">
    <source>
        <dbReference type="Proteomes" id="UP001597032"/>
    </source>
</evidence>
<feature type="domain" description="Protein FecR C-terminal" evidence="2">
    <location>
        <begin position="308"/>
        <end position="375"/>
    </location>
</feature>
<comment type="caution">
    <text evidence="3">The sequence shown here is derived from an EMBL/GenBank/DDBJ whole genome shotgun (WGS) entry which is preliminary data.</text>
</comment>
<dbReference type="Proteomes" id="UP001597032">
    <property type="component" value="Unassembled WGS sequence"/>
</dbReference>
<feature type="domain" description="FecR protein" evidence="1">
    <location>
        <begin position="168"/>
        <end position="264"/>
    </location>
</feature>
<evidence type="ECO:0000313" key="3">
    <source>
        <dbReference type="EMBL" id="MFD0761150.1"/>
    </source>
</evidence>
<keyword evidence="4" id="KW-1185">Reference proteome</keyword>
<dbReference type="EMBL" id="JBHTIC010000005">
    <property type="protein sequence ID" value="MFD0761150.1"/>
    <property type="molecule type" value="Genomic_DNA"/>
</dbReference>
<dbReference type="InterPro" id="IPR006860">
    <property type="entry name" value="FecR"/>
</dbReference>
<organism evidence="3 4">
    <name type="scientific">Lutibacter aestuarii</name>
    <dbReference type="NCBI Taxonomy" id="861111"/>
    <lineage>
        <taxon>Bacteria</taxon>
        <taxon>Pseudomonadati</taxon>
        <taxon>Bacteroidota</taxon>
        <taxon>Flavobacteriia</taxon>
        <taxon>Flavobacteriales</taxon>
        <taxon>Flavobacteriaceae</taxon>
        <taxon>Lutibacter</taxon>
    </lineage>
</organism>
<proteinExistence type="predicted"/>
<dbReference type="Gene3D" id="3.55.50.30">
    <property type="match status" value="1"/>
</dbReference>
<accession>A0ABW2Z2R0</accession>
<evidence type="ECO:0000259" key="2">
    <source>
        <dbReference type="Pfam" id="PF16344"/>
    </source>
</evidence>
<protein>
    <submittedName>
        <fullName evidence="3">FecR family protein</fullName>
    </submittedName>
</protein>
<dbReference type="InterPro" id="IPR032508">
    <property type="entry name" value="FecR_C"/>
</dbReference>